<feature type="transmembrane region" description="Helical" evidence="3">
    <location>
        <begin position="340"/>
        <end position="362"/>
    </location>
</feature>
<dbReference type="AlphaFoldDB" id="A0A914B1I7"/>
<feature type="compositionally biased region" description="Polar residues" evidence="2">
    <location>
        <begin position="1"/>
        <end position="17"/>
    </location>
</feature>
<feature type="transmembrane region" description="Helical" evidence="3">
    <location>
        <begin position="162"/>
        <end position="180"/>
    </location>
</feature>
<keyword evidence="6" id="KW-1185">Reference proteome</keyword>
<dbReference type="InterPro" id="IPR050327">
    <property type="entry name" value="Proton-linked_MCT"/>
</dbReference>
<dbReference type="Proteomes" id="UP000887568">
    <property type="component" value="Unplaced"/>
</dbReference>
<organism evidence="5 6">
    <name type="scientific">Patiria miniata</name>
    <name type="common">Bat star</name>
    <name type="synonym">Asterina miniata</name>
    <dbReference type="NCBI Taxonomy" id="46514"/>
    <lineage>
        <taxon>Eukaryota</taxon>
        <taxon>Metazoa</taxon>
        <taxon>Echinodermata</taxon>
        <taxon>Eleutherozoa</taxon>
        <taxon>Asterozoa</taxon>
        <taxon>Asteroidea</taxon>
        <taxon>Valvatacea</taxon>
        <taxon>Valvatida</taxon>
        <taxon>Asterinidae</taxon>
        <taxon>Patiria</taxon>
    </lineage>
</organism>
<feature type="transmembrane region" description="Helical" evidence="3">
    <location>
        <begin position="192"/>
        <end position="214"/>
    </location>
</feature>
<name>A0A914B1I7_PATMI</name>
<dbReference type="Gene3D" id="1.20.1250.20">
    <property type="entry name" value="MFS general substrate transporter like domains"/>
    <property type="match status" value="2"/>
</dbReference>
<dbReference type="CDD" id="cd17352">
    <property type="entry name" value="MFS_MCT_SLC16"/>
    <property type="match status" value="1"/>
</dbReference>
<dbReference type="Pfam" id="PF07690">
    <property type="entry name" value="MFS_1"/>
    <property type="match status" value="1"/>
</dbReference>
<feature type="region of interest" description="Disordered" evidence="2">
    <location>
        <begin position="218"/>
        <end position="251"/>
    </location>
</feature>
<dbReference type="PANTHER" id="PTHR11360:SF284">
    <property type="entry name" value="EG:103B4.3 PROTEIN-RELATED"/>
    <property type="match status" value="1"/>
</dbReference>
<dbReference type="SUPFAM" id="SSF103473">
    <property type="entry name" value="MFS general substrate transporter"/>
    <property type="match status" value="1"/>
</dbReference>
<keyword evidence="3" id="KW-1133">Transmembrane helix</keyword>
<feature type="transmembrane region" description="Helical" evidence="3">
    <location>
        <begin position="464"/>
        <end position="487"/>
    </location>
</feature>
<dbReference type="PROSITE" id="PS50850">
    <property type="entry name" value="MFS"/>
    <property type="match status" value="1"/>
</dbReference>
<evidence type="ECO:0000256" key="3">
    <source>
        <dbReference type="SAM" id="Phobius"/>
    </source>
</evidence>
<feature type="compositionally biased region" description="Low complexity" evidence="2">
    <location>
        <begin position="602"/>
        <end position="617"/>
    </location>
</feature>
<feature type="transmembrane region" description="Helical" evidence="3">
    <location>
        <begin position="107"/>
        <end position="125"/>
    </location>
</feature>
<feature type="transmembrane region" description="Helical" evidence="3">
    <location>
        <begin position="493"/>
        <end position="517"/>
    </location>
</feature>
<keyword evidence="3" id="KW-0472">Membrane</keyword>
<dbReference type="RefSeq" id="XP_038069857.1">
    <property type="nucleotide sequence ID" value="XM_038213929.1"/>
</dbReference>
<feature type="region of interest" description="Disordered" evidence="2">
    <location>
        <begin position="602"/>
        <end position="636"/>
    </location>
</feature>
<feature type="region of interest" description="Disordered" evidence="2">
    <location>
        <begin position="661"/>
        <end position="727"/>
    </location>
</feature>
<feature type="transmembrane region" description="Helical" evidence="3">
    <location>
        <begin position="38"/>
        <end position="63"/>
    </location>
</feature>
<accession>A0A914B1I7</accession>
<feature type="transmembrane region" description="Helical" evidence="3">
    <location>
        <begin position="374"/>
        <end position="395"/>
    </location>
</feature>
<protein>
    <recommendedName>
        <fullName evidence="4">Major facilitator superfamily (MFS) profile domain-containing protein</fullName>
    </recommendedName>
</protein>
<dbReference type="GO" id="GO:0016020">
    <property type="term" value="C:membrane"/>
    <property type="evidence" value="ECO:0007669"/>
    <property type="project" value="UniProtKB-SubCell"/>
</dbReference>
<feature type="compositionally biased region" description="Low complexity" evidence="2">
    <location>
        <begin position="236"/>
        <end position="246"/>
    </location>
</feature>
<proteinExistence type="predicted"/>
<evidence type="ECO:0000313" key="6">
    <source>
        <dbReference type="Proteomes" id="UP000887568"/>
    </source>
</evidence>
<comment type="subcellular location">
    <subcellularLocation>
        <location evidence="1">Membrane</location>
        <topology evidence="1">Multi-pass membrane protein</topology>
    </subcellularLocation>
</comment>
<dbReference type="GeneID" id="119739096"/>
<keyword evidence="3" id="KW-0812">Transmembrane</keyword>
<dbReference type="InterPro" id="IPR011701">
    <property type="entry name" value="MFS"/>
</dbReference>
<dbReference type="InterPro" id="IPR020846">
    <property type="entry name" value="MFS_dom"/>
</dbReference>
<feature type="domain" description="Major facilitator superfamily (MFS) profile" evidence="4">
    <location>
        <begin position="39"/>
        <end position="519"/>
    </location>
</feature>
<dbReference type="GO" id="GO:0008028">
    <property type="term" value="F:monocarboxylic acid transmembrane transporter activity"/>
    <property type="evidence" value="ECO:0007669"/>
    <property type="project" value="TreeGrafter"/>
</dbReference>
<dbReference type="PANTHER" id="PTHR11360">
    <property type="entry name" value="MONOCARBOXYLATE TRANSPORTER"/>
    <property type="match status" value="1"/>
</dbReference>
<sequence>MDAQPGDQTPQQPQAEGQLSEESKQTTQAEGPRTDAGWAWVVLCGAFVVYFTSIGFVMSLSVYLPVWMDYWEADAATTSLVISITTLSRGILSPLSSALCTKFGPRAMTLVGGVITAGGIALMSMSPSITVLILFSSIPGLGVSLVYVSTMQVLGLYFHKRYTLAVGIAMAGISIGQLAFPPLVTLFIDTYGWKGSILITSAITLHLAAAGALMRPVTRKKRHKTGTEEEAEKPNESVSNGNSSGGIDEEQSDDKDVAVIIADTDELINDDNASPTEDFTGTLVAAIEEDGLAQVMDPDSVISESKPTTFIGYKNVRWSQVKNYLLEEYGLRRLIHNRRFMLMLVAYFFHGFGNLSITYIVARATSVGIDLQRSALLLSLFGVGGLIGRIGPGWFIDKKYISANMTYVLSLAVYGVSTALMPAFVVFGPLAVLAVVTGVAAGSSGSLSMVVIRSLVKLGDASAALGIMLVFTSCGKLTGTLVGGLIYDNTKSYNVAFFTGAAILLMASLLATVVYFLQRVHTKRHLPVARFWAKLPRKMKLKNLSNKSASYDVSSKQGGSQNGELGVVNPLYTLTASGVLENNAITTDSEGAKVQAVNPLFESVETPSSEETTTGVSATECEPSPESLPMGESCPESQPNGMDCLAVNSVAIFPSSTTPIDASDCINQDIRDSDTSPDDSESELTCCSGSKDPERGFENPAFGVETTDAVSRDDDELTTDTSKYCRL</sequence>
<feature type="transmembrane region" description="Helical" evidence="3">
    <location>
        <begin position="431"/>
        <end position="452"/>
    </location>
</feature>
<dbReference type="EnsemblMetazoa" id="XM_038213929.1">
    <property type="protein sequence ID" value="XP_038069857.1"/>
    <property type="gene ID" value="LOC119739096"/>
</dbReference>
<evidence type="ECO:0000256" key="1">
    <source>
        <dbReference type="ARBA" id="ARBA00004141"/>
    </source>
</evidence>
<feature type="region of interest" description="Disordered" evidence="2">
    <location>
        <begin position="1"/>
        <end position="31"/>
    </location>
</feature>
<evidence type="ECO:0000259" key="4">
    <source>
        <dbReference type="PROSITE" id="PS50850"/>
    </source>
</evidence>
<evidence type="ECO:0000313" key="5">
    <source>
        <dbReference type="EnsemblMetazoa" id="XP_038069857.1"/>
    </source>
</evidence>
<feature type="transmembrane region" description="Helical" evidence="3">
    <location>
        <begin position="407"/>
        <end position="425"/>
    </location>
</feature>
<dbReference type="OMA" id="ENCAKAT"/>
<feature type="transmembrane region" description="Helical" evidence="3">
    <location>
        <begin position="131"/>
        <end position="150"/>
    </location>
</feature>
<dbReference type="OrthoDB" id="6499973at2759"/>
<evidence type="ECO:0000256" key="2">
    <source>
        <dbReference type="SAM" id="MobiDB-lite"/>
    </source>
</evidence>
<feature type="transmembrane region" description="Helical" evidence="3">
    <location>
        <begin position="75"/>
        <end position="95"/>
    </location>
</feature>
<dbReference type="InterPro" id="IPR036259">
    <property type="entry name" value="MFS_trans_sf"/>
</dbReference>
<reference evidence="5" key="1">
    <citation type="submission" date="2022-11" db="UniProtKB">
        <authorList>
            <consortium name="EnsemblMetazoa"/>
        </authorList>
    </citation>
    <scope>IDENTIFICATION</scope>
</reference>